<evidence type="ECO:0000256" key="1">
    <source>
        <dbReference type="SAM" id="MobiDB-lite"/>
    </source>
</evidence>
<feature type="compositionally biased region" description="Polar residues" evidence="1">
    <location>
        <begin position="152"/>
        <end position="173"/>
    </location>
</feature>
<dbReference type="Proteomes" id="UP000250235">
    <property type="component" value="Unassembled WGS sequence"/>
</dbReference>
<feature type="region of interest" description="Disordered" evidence="1">
    <location>
        <begin position="148"/>
        <end position="423"/>
    </location>
</feature>
<reference evidence="2 3" key="1">
    <citation type="journal article" date="2015" name="Proc. Natl. Acad. Sci. U.S.A.">
        <title>The resurrection genome of Boea hygrometrica: A blueprint for survival of dehydration.</title>
        <authorList>
            <person name="Xiao L."/>
            <person name="Yang G."/>
            <person name="Zhang L."/>
            <person name="Yang X."/>
            <person name="Zhao S."/>
            <person name="Ji Z."/>
            <person name="Zhou Q."/>
            <person name="Hu M."/>
            <person name="Wang Y."/>
            <person name="Chen M."/>
            <person name="Xu Y."/>
            <person name="Jin H."/>
            <person name="Xiao X."/>
            <person name="Hu G."/>
            <person name="Bao F."/>
            <person name="Hu Y."/>
            <person name="Wan P."/>
            <person name="Li L."/>
            <person name="Deng X."/>
            <person name="Kuang T."/>
            <person name="Xiang C."/>
            <person name="Zhu J.K."/>
            <person name="Oliver M.J."/>
            <person name="He Y."/>
        </authorList>
    </citation>
    <scope>NUCLEOTIDE SEQUENCE [LARGE SCALE GENOMIC DNA]</scope>
    <source>
        <strain evidence="3">cv. XS01</strain>
    </source>
</reference>
<dbReference type="EMBL" id="KQ996617">
    <property type="protein sequence ID" value="KZV44640.1"/>
    <property type="molecule type" value="Genomic_DNA"/>
</dbReference>
<sequence length="579" mass="63535">MAASFSVNTLQVDFESVLAMEHSGMLSENFSLKVEVIAGTIVNSVANRKLALSKGVFAATFGLPTEGVDGFLDVPKETVNEMRSRFSDSRMPFRAPSKKKGMKMEYCLLHDNVAKALCAKAGSFDMVTSEKFDLMVSISSGLKKNLKVTPAGESSKQIKDTASNTEGGESQIAQIEGQAPSIVEKEKGASQKKKGETTAVENKKQKLAKKMVPSQTVEARSGDAPADSSSQPSLELDSRPWVGQNKKGGTKRKQVVESPDSESTISLPIKDFAKKQMMQRHKKQMKLGGGHERPDSKQHEHAGGDNHHNDRHEENPGCKTQPDHGVPDENVSNNTQGEREPSTVGGHEGGTTEMDEWFEKDARDEQDNPQLEKEVDTIERALVAQEKEQPEDVQRTMEQQAPANEDQSQTDSSFGSSGRFSIHNEDSEDSFCIHSDPNLSESPTLSGCFLFMMSPPYSLGPNPPSAANSNTDHQGPRSSEMQLVVYIEQHDNIDSAVKAKPVSSAVSEPLDPPTLQFMDTTAKTLTTLTDRVSSLDLMYARMRDDTNLTRHYTTQLRDQLTNVTGLSCEALRRELGKLE</sequence>
<proteinExistence type="predicted"/>
<evidence type="ECO:0000313" key="2">
    <source>
        <dbReference type="EMBL" id="KZV44640.1"/>
    </source>
</evidence>
<feature type="compositionally biased region" description="Basic and acidic residues" evidence="1">
    <location>
        <begin position="357"/>
        <end position="395"/>
    </location>
</feature>
<keyword evidence="3" id="KW-1185">Reference proteome</keyword>
<dbReference type="AlphaFoldDB" id="A0A2Z7CC68"/>
<name>A0A2Z7CC68_9LAMI</name>
<feature type="compositionally biased region" description="Basic and acidic residues" evidence="1">
    <location>
        <begin position="183"/>
        <end position="204"/>
    </location>
</feature>
<feature type="compositionally biased region" description="Polar residues" evidence="1">
    <location>
        <begin position="396"/>
        <end position="419"/>
    </location>
</feature>
<accession>A0A2Z7CC68</accession>
<gene>
    <name evidence="2" type="ORF">F511_34121</name>
</gene>
<feature type="compositionally biased region" description="Basic and acidic residues" evidence="1">
    <location>
        <begin position="289"/>
        <end position="327"/>
    </location>
</feature>
<evidence type="ECO:0000313" key="3">
    <source>
        <dbReference type="Proteomes" id="UP000250235"/>
    </source>
</evidence>
<protein>
    <submittedName>
        <fullName evidence="2">Uncharacterized protein</fullName>
    </submittedName>
</protein>
<dbReference type="OrthoDB" id="1751168at2759"/>
<organism evidence="2 3">
    <name type="scientific">Dorcoceras hygrometricum</name>
    <dbReference type="NCBI Taxonomy" id="472368"/>
    <lineage>
        <taxon>Eukaryota</taxon>
        <taxon>Viridiplantae</taxon>
        <taxon>Streptophyta</taxon>
        <taxon>Embryophyta</taxon>
        <taxon>Tracheophyta</taxon>
        <taxon>Spermatophyta</taxon>
        <taxon>Magnoliopsida</taxon>
        <taxon>eudicotyledons</taxon>
        <taxon>Gunneridae</taxon>
        <taxon>Pentapetalae</taxon>
        <taxon>asterids</taxon>
        <taxon>lamiids</taxon>
        <taxon>Lamiales</taxon>
        <taxon>Gesneriaceae</taxon>
        <taxon>Didymocarpoideae</taxon>
        <taxon>Trichosporeae</taxon>
        <taxon>Loxocarpinae</taxon>
        <taxon>Dorcoceras</taxon>
    </lineage>
</organism>